<proteinExistence type="predicted"/>
<protein>
    <submittedName>
        <fullName evidence="1">Uncharacterized protein</fullName>
    </submittedName>
</protein>
<keyword evidence="2" id="KW-1185">Reference proteome</keyword>
<reference evidence="1 2" key="1">
    <citation type="submission" date="2016-04" db="EMBL/GenBank/DDBJ databases">
        <title>Complete genome sequence of Dokdonella koreensis DS-123T.</title>
        <authorList>
            <person name="Kim J.F."/>
            <person name="Lee H."/>
            <person name="Kwak M.-J."/>
        </authorList>
    </citation>
    <scope>NUCLEOTIDE SEQUENCE [LARGE SCALE GENOMIC DNA]</scope>
    <source>
        <strain evidence="1 2">DS-123</strain>
    </source>
</reference>
<evidence type="ECO:0000313" key="1">
    <source>
        <dbReference type="EMBL" id="ANB16325.1"/>
    </source>
</evidence>
<evidence type="ECO:0000313" key="2">
    <source>
        <dbReference type="Proteomes" id="UP000076830"/>
    </source>
</evidence>
<organism evidence="1 2">
    <name type="scientific">Dokdonella koreensis DS-123</name>
    <dbReference type="NCBI Taxonomy" id="1300342"/>
    <lineage>
        <taxon>Bacteria</taxon>
        <taxon>Pseudomonadati</taxon>
        <taxon>Pseudomonadota</taxon>
        <taxon>Gammaproteobacteria</taxon>
        <taxon>Lysobacterales</taxon>
        <taxon>Rhodanobacteraceae</taxon>
        <taxon>Dokdonella</taxon>
    </lineage>
</organism>
<dbReference type="EMBL" id="CP015249">
    <property type="protein sequence ID" value="ANB16325.1"/>
    <property type="molecule type" value="Genomic_DNA"/>
</dbReference>
<name>A0A167GA49_9GAMM</name>
<sequence>MVTVGALHRASRGARAGMEHDTAAGGIAVTFAILTRPHGARPDEA</sequence>
<dbReference type="Proteomes" id="UP000076830">
    <property type="component" value="Chromosome"/>
</dbReference>
<accession>A0A167GA49</accession>
<dbReference type="AlphaFoldDB" id="A0A167GA49"/>
<dbReference type="KEGG" id="dko:I596_288"/>
<gene>
    <name evidence="1" type="ORF">I596_288</name>
</gene>